<evidence type="ECO:0000256" key="10">
    <source>
        <dbReference type="ARBA" id="ARBA00023225"/>
    </source>
</evidence>
<keyword evidence="6" id="KW-0145">Chemotaxis</keyword>
<evidence type="ECO:0000256" key="9">
    <source>
        <dbReference type="ARBA" id="ARBA00023136"/>
    </source>
</evidence>
<dbReference type="AlphaFoldDB" id="A0A927CXB8"/>
<comment type="similarity">
    <text evidence="2">Belongs to the FliJ family.</text>
</comment>
<organism evidence="11 12">
    <name type="scientific">Peribacillus faecalis</name>
    <dbReference type="NCBI Taxonomy" id="2772559"/>
    <lineage>
        <taxon>Bacteria</taxon>
        <taxon>Bacillati</taxon>
        <taxon>Bacillota</taxon>
        <taxon>Bacilli</taxon>
        <taxon>Bacillales</taxon>
        <taxon>Bacillaceae</taxon>
        <taxon>Peribacillus</taxon>
    </lineage>
</organism>
<keyword evidence="9" id="KW-0472">Membrane</keyword>
<evidence type="ECO:0000256" key="7">
    <source>
        <dbReference type="ARBA" id="ARBA00022795"/>
    </source>
</evidence>
<dbReference type="RefSeq" id="WP_190998975.1">
    <property type="nucleotide sequence ID" value="NZ_JACXSI010000034.1"/>
</dbReference>
<proteinExistence type="inferred from homology"/>
<dbReference type="Proteomes" id="UP000602076">
    <property type="component" value="Unassembled WGS sequence"/>
</dbReference>
<keyword evidence="11" id="KW-0966">Cell projection</keyword>
<dbReference type="InterPro" id="IPR012823">
    <property type="entry name" value="Flagell_FliJ"/>
</dbReference>
<keyword evidence="4" id="KW-0813">Transport</keyword>
<comment type="caution">
    <text evidence="11">The sequence shown here is derived from an EMBL/GenBank/DDBJ whole genome shotgun (WGS) entry which is preliminary data.</text>
</comment>
<keyword evidence="10" id="KW-1006">Bacterial flagellum protein export</keyword>
<evidence type="ECO:0000256" key="3">
    <source>
        <dbReference type="ARBA" id="ARBA00020392"/>
    </source>
</evidence>
<sequence length="148" mass="17495">MGSFQYKFEKILAVREKEKADAQAKYSESVNKFEEVANKLYKLLKKKEDLLDYQQEKMIGGLSVIELRQHQVFLDNVEKTIAHCQQQVIVARQRMEAYQAVLIERNIEVKKYVKIKEKQFERFVKANKAQESIQMDDISIQTFISKED</sequence>
<keyword evidence="11" id="KW-0282">Flagellum</keyword>
<evidence type="ECO:0000313" key="11">
    <source>
        <dbReference type="EMBL" id="MBD3109443.1"/>
    </source>
</evidence>
<evidence type="ECO:0000256" key="8">
    <source>
        <dbReference type="ARBA" id="ARBA00022927"/>
    </source>
</evidence>
<dbReference type="EMBL" id="JACXSI010000034">
    <property type="protein sequence ID" value="MBD3109443.1"/>
    <property type="molecule type" value="Genomic_DNA"/>
</dbReference>
<dbReference type="GO" id="GO:0009288">
    <property type="term" value="C:bacterial-type flagellum"/>
    <property type="evidence" value="ECO:0007669"/>
    <property type="project" value="InterPro"/>
</dbReference>
<evidence type="ECO:0000256" key="2">
    <source>
        <dbReference type="ARBA" id="ARBA00010004"/>
    </source>
</evidence>
<comment type="subcellular location">
    <subcellularLocation>
        <location evidence="1">Cell membrane</location>
        <topology evidence="1">Peripheral membrane protein</topology>
        <orientation evidence="1">Cytoplasmic side</orientation>
    </subcellularLocation>
</comment>
<evidence type="ECO:0000256" key="1">
    <source>
        <dbReference type="ARBA" id="ARBA00004413"/>
    </source>
</evidence>
<keyword evidence="5" id="KW-1003">Cell membrane</keyword>
<keyword evidence="7" id="KW-1005">Bacterial flagellum biogenesis</keyword>
<dbReference type="Pfam" id="PF02050">
    <property type="entry name" value="FliJ"/>
    <property type="match status" value="1"/>
</dbReference>
<dbReference type="Gene3D" id="1.10.287.1700">
    <property type="match status" value="1"/>
</dbReference>
<evidence type="ECO:0000256" key="4">
    <source>
        <dbReference type="ARBA" id="ARBA00022448"/>
    </source>
</evidence>
<gene>
    <name evidence="11" type="primary">fliJ</name>
    <name evidence="11" type="ORF">IEO70_13930</name>
</gene>
<protein>
    <recommendedName>
        <fullName evidence="3">Flagellar FliJ protein</fullName>
    </recommendedName>
</protein>
<keyword evidence="12" id="KW-1185">Reference proteome</keyword>
<dbReference type="NCBIfam" id="TIGR02473">
    <property type="entry name" value="flagell_FliJ"/>
    <property type="match status" value="1"/>
</dbReference>
<dbReference type="GO" id="GO:0044781">
    <property type="term" value="P:bacterial-type flagellum organization"/>
    <property type="evidence" value="ECO:0007669"/>
    <property type="project" value="UniProtKB-KW"/>
</dbReference>
<keyword evidence="8" id="KW-0653">Protein transport</keyword>
<dbReference type="InterPro" id="IPR053716">
    <property type="entry name" value="Flag_assembly_chemotaxis_eff"/>
</dbReference>
<evidence type="ECO:0000256" key="6">
    <source>
        <dbReference type="ARBA" id="ARBA00022500"/>
    </source>
</evidence>
<evidence type="ECO:0000313" key="12">
    <source>
        <dbReference type="Proteomes" id="UP000602076"/>
    </source>
</evidence>
<name>A0A927CXB8_9BACI</name>
<accession>A0A927CXB8</accession>
<dbReference type="GO" id="GO:0015031">
    <property type="term" value="P:protein transport"/>
    <property type="evidence" value="ECO:0007669"/>
    <property type="project" value="UniProtKB-KW"/>
</dbReference>
<evidence type="ECO:0000256" key="5">
    <source>
        <dbReference type="ARBA" id="ARBA00022475"/>
    </source>
</evidence>
<dbReference type="GO" id="GO:0071973">
    <property type="term" value="P:bacterial-type flagellum-dependent cell motility"/>
    <property type="evidence" value="ECO:0007669"/>
    <property type="project" value="InterPro"/>
</dbReference>
<dbReference type="GO" id="GO:0006935">
    <property type="term" value="P:chemotaxis"/>
    <property type="evidence" value="ECO:0007669"/>
    <property type="project" value="UniProtKB-KW"/>
</dbReference>
<dbReference type="GO" id="GO:0005886">
    <property type="term" value="C:plasma membrane"/>
    <property type="evidence" value="ECO:0007669"/>
    <property type="project" value="UniProtKB-SubCell"/>
</dbReference>
<reference evidence="11" key="1">
    <citation type="submission" date="2020-09" db="EMBL/GenBank/DDBJ databases">
        <title>Bacillus faecalis sp. nov., a moderately halophilic bacterium isolated from cow faeces.</title>
        <authorList>
            <person name="Jiang L."/>
            <person name="Lee J."/>
        </authorList>
    </citation>
    <scope>NUCLEOTIDE SEQUENCE</scope>
    <source>
        <strain evidence="11">AGMB 02131</strain>
    </source>
</reference>
<keyword evidence="11" id="KW-0969">Cilium</keyword>